<reference evidence="1 2" key="1">
    <citation type="submission" date="2018-07" db="EMBL/GenBank/DDBJ databases">
        <title>Arthrobacter sp. nov., isolated from raw cow's milk with high bacterial count.</title>
        <authorList>
            <person name="Hahne J."/>
            <person name="Isele D."/>
            <person name="Lipski A."/>
        </authorList>
    </citation>
    <scope>NUCLEOTIDE SEQUENCE [LARGE SCALE GENOMIC DNA]</scope>
    <source>
        <strain evidence="1 2">JZ R-35</strain>
    </source>
</reference>
<organism evidence="1 2">
    <name type="scientific">Galactobacter valiniphilus</name>
    <dbReference type="NCBI Taxonomy" id="2676122"/>
    <lineage>
        <taxon>Bacteria</taxon>
        <taxon>Bacillati</taxon>
        <taxon>Actinomycetota</taxon>
        <taxon>Actinomycetes</taxon>
        <taxon>Micrococcales</taxon>
        <taxon>Micrococcaceae</taxon>
        <taxon>Galactobacter</taxon>
    </lineage>
</organism>
<dbReference type="EMBL" id="QQXK01000017">
    <property type="protein sequence ID" value="RII42020.1"/>
    <property type="molecule type" value="Genomic_DNA"/>
</dbReference>
<evidence type="ECO:0000313" key="2">
    <source>
        <dbReference type="Proteomes" id="UP000265419"/>
    </source>
</evidence>
<accession>A0A399JAD3</accession>
<protein>
    <submittedName>
        <fullName evidence="1">Uncharacterized protein</fullName>
    </submittedName>
</protein>
<dbReference type="Proteomes" id="UP000265419">
    <property type="component" value="Unassembled WGS sequence"/>
</dbReference>
<evidence type="ECO:0000313" key="1">
    <source>
        <dbReference type="EMBL" id="RII42020.1"/>
    </source>
</evidence>
<comment type="caution">
    <text evidence="1">The sequence shown here is derived from an EMBL/GenBank/DDBJ whole genome shotgun (WGS) entry which is preliminary data.</text>
</comment>
<proteinExistence type="predicted"/>
<name>A0A399JAD3_9MICC</name>
<keyword evidence="2" id="KW-1185">Reference proteome</keyword>
<dbReference type="AlphaFoldDB" id="A0A399JAD3"/>
<gene>
    <name evidence="1" type="ORF">DWB68_09570</name>
</gene>
<sequence>MAAFALIGRRALVATTYGAQAEGEKRAALSDSRVLASRSFTTADRLTRYPLDLAANSRAAVSTSSFNPAGLDGAGAVLGGAWLGDALGVVDGPVGPKSGPTGSPLPLGVVFGPGSEQAAAVSAMPTAHATAAAVRQPLRPRPCWCC</sequence>